<comment type="caution">
    <text evidence="2">The sequence shown here is derived from an EMBL/GenBank/DDBJ whole genome shotgun (WGS) entry which is preliminary data.</text>
</comment>
<feature type="domain" description="Lantibiotic dehydratase N-terminal" evidence="1">
    <location>
        <begin position="688"/>
        <end position="762"/>
    </location>
</feature>
<protein>
    <submittedName>
        <fullName evidence="2">Lantibiotic dehydratase</fullName>
    </submittedName>
</protein>
<reference evidence="2 3" key="1">
    <citation type="submission" date="2018-06" db="EMBL/GenBank/DDBJ databases">
        <title>Actinomadura craniellae sp. nov. isolated from marine sponge Craniella sp.</title>
        <authorList>
            <person name="Li L."/>
            <person name="Xu Q.H."/>
            <person name="Lin H.W."/>
            <person name="Lu Y.H."/>
        </authorList>
    </citation>
    <scope>NUCLEOTIDE SEQUENCE [LARGE SCALE GENOMIC DNA]</scope>
    <source>
        <strain evidence="2 3">LHW63021</strain>
    </source>
</reference>
<dbReference type="AlphaFoldDB" id="A0A365HAM2"/>
<feature type="domain" description="Lantibiotic dehydratase N-terminal" evidence="1">
    <location>
        <begin position="147"/>
        <end position="449"/>
    </location>
</feature>
<dbReference type="InterPro" id="IPR006827">
    <property type="entry name" value="Lant_deHydtase_N"/>
</dbReference>
<dbReference type="Proteomes" id="UP000251891">
    <property type="component" value="Unassembled WGS sequence"/>
</dbReference>
<organism evidence="2 3">
    <name type="scientific">Actinomadura craniellae</name>
    <dbReference type="NCBI Taxonomy" id="2231787"/>
    <lineage>
        <taxon>Bacteria</taxon>
        <taxon>Bacillati</taxon>
        <taxon>Actinomycetota</taxon>
        <taxon>Actinomycetes</taxon>
        <taxon>Streptosporangiales</taxon>
        <taxon>Thermomonosporaceae</taxon>
        <taxon>Actinomadura</taxon>
    </lineage>
</organism>
<gene>
    <name evidence="2" type="ORF">DPM19_04265</name>
</gene>
<dbReference type="Pfam" id="PF04738">
    <property type="entry name" value="Lant_dehydr_N"/>
    <property type="match status" value="2"/>
</dbReference>
<dbReference type="EMBL" id="QLYX01000002">
    <property type="protein sequence ID" value="RAY16145.1"/>
    <property type="molecule type" value="Genomic_DNA"/>
</dbReference>
<sequence length="806" mass="86894">MSAPRSGDAPRWRLYPPLLLRRAGFDTGLLERLADPEVLQAAAEHQRRLHEREEQRSRLLQEEIPKAVARASAEGDRNALRALSGLRSRVGRRRPAGDAARHGELAGPVAGYAAALDAEHAAFERLRSAVEAESSARGARLAGVLAEPRVQDALVQLAPSFFAHTRRWLARPERAGASTAKERGFARRAYLYCQRLAAKNETTSFFGPLVHGRVEPGATGIGFGAETDAGFTAAEAFVAFWAVSALARAMAADHRVTDRVPVTLVPACRLEPAGLVLPAGRRIPLAGAHRRLAGAIDGVRGTPELAEAAGLDPAAARRLLARLARAGAVRTWPEPPSTAPRPLDVLIEDARALAAGTEWPDRLRDLRDLAAGYADADGADRRLAALERVERAFVELTDTEPRRAGGQMYADRTVVSLDTRGDQTPVLVGGDVAGRWEQQLGPVLDLAGHYGALRRQACLDLCAAVLREAGTDRLPYDALIPRMQDPEQLARFAGPAQELAGELAELVERRRDGVQATLDPEELRRLVPDTGEPCFASPDLMLERRPGGPDLLVLGELHPYVFAWGSQGLFSDDPDRLRAAFTADLSPWGGAARLATVVRRRRHKGLVAEWFPGRFVEVTAVAARDRRRTSPITDLVVRLVDGTPRLSGPDGDLVLYAGEDDHPHLRAFAAPAAVLPPVRAGGSVSLVVPRIVVGDVLVQRARWRIDAAELAPPGSPPAAETFRAAQEVRARHGVPRHVFAHVPGEPKPICVDLGVPVAVETLAALAGRAGGAVELVEMRPAPDALWLHRRGGPTTSEFRLALRRVP</sequence>
<proteinExistence type="predicted"/>
<accession>A0A365HAM2</accession>
<dbReference type="RefSeq" id="WP_111863485.1">
    <property type="nucleotide sequence ID" value="NZ_QLYX01000002.1"/>
</dbReference>
<name>A0A365HAM2_9ACTN</name>
<keyword evidence="3" id="KW-1185">Reference proteome</keyword>
<evidence type="ECO:0000313" key="2">
    <source>
        <dbReference type="EMBL" id="RAY16145.1"/>
    </source>
</evidence>
<evidence type="ECO:0000313" key="3">
    <source>
        <dbReference type="Proteomes" id="UP000251891"/>
    </source>
</evidence>
<evidence type="ECO:0000259" key="1">
    <source>
        <dbReference type="Pfam" id="PF04738"/>
    </source>
</evidence>
<dbReference type="OrthoDB" id="8428173at2"/>